<keyword evidence="2" id="KW-0812">Transmembrane</keyword>
<proteinExistence type="predicted"/>
<dbReference type="RefSeq" id="WP_244764202.1">
    <property type="nucleotide sequence ID" value="NZ_JALJCJ010000015.1"/>
</dbReference>
<organism evidence="5 6">
    <name type="scientific">Shinella curvata</name>
    <dbReference type="NCBI Taxonomy" id="1817964"/>
    <lineage>
        <taxon>Bacteria</taxon>
        <taxon>Pseudomonadati</taxon>
        <taxon>Pseudomonadota</taxon>
        <taxon>Alphaproteobacteria</taxon>
        <taxon>Hyphomicrobiales</taxon>
        <taxon>Rhizobiaceae</taxon>
        <taxon>Shinella</taxon>
    </lineage>
</organism>
<evidence type="ECO:0000256" key="1">
    <source>
        <dbReference type="ARBA" id="ARBA00004141"/>
    </source>
</evidence>
<evidence type="ECO:0000313" key="6">
    <source>
        <dbReference type="Proteomes" id="UP001177080"/>
    </source>
</evidence>
<keyword evidence="4" id="KW-0472">Membrane</keyword>
<comment type="caution">
    <text evidence="5">The sequence shown here is derived from an EMBL/GenBank/DDBJ whole genome shotgun (WGS) entry which is preliminary data.</text>
</comment>
<protein>
    <submittedName>
        <fullName evidence="5">Divalent metal cation transporter</fullName>
    </submittedName>
</protein>
<accession>A0ABT8XMT8</accession>
<dbReference type="InterPro" id="IPR001046">
    <property type="entry name" value="NRAMP_fam"/>
</dbReference>
<gene>
    <name evidence="5" type="ORF">GB928_028130</name>
</gene>
<name>A0ABT8XMT8_9HYPH</name>
<keyword evidence="6" id="KW-1185">Reference proteome</keyword>
<dbReference type="EMBL" id="WHSC02000021">
    <property type="protein sequence ID" value="MDO6125056.1"/>
    <property type="molecule type" value="Genomic_DNA"/>
</dbReference>
<dbReference type="Pfam" id="PF01566">
    <property type="entry name" value="Nramp"/>
    <property type="match status" value="1"/>
</dbReference>
<comment type="subcellular location">
    <subcellularLocation>
        <location evidence="1">Membrane</location>
        <topology evidence="1">Multi-pass membrane protein</topology>
    </subcellularLocation>
</comment>
<reference evidence="5" key="1">
    <citation type="submission" date="2022-04" db="EMBL/GenBank/DDBJ databases">
        <title>Shinella lacus sp. nov., a novel member of the genus Shinella from water.</title>
        <authorList>
            <person name="Deng Y."/>
        </authorList>
    </citation>
    <scope>NUCLEOTIDE SEQUENCE</scope>
    <source>
        <strain evidence="5">JCM 31239</strain>
    </source>
</reference>
<sequence>MLLLVGLLFIANSINIGVNLSAMGTSAELTTGLPSMPASIAFAVVSLVPPMFVPYHRYAVCLKWLTMVPVSDVAVLFLLKIDWLEAAKGFVMPLLELDGDTFTVIVAILGTPDARFRRLHCDGSSRGDDNLSAMLSQRCDFATDESSGPIAVTTCLRYIVQRHL</sequence>
<keyword evidence="3" id="KW-1133">Transmembrane helix</keyword>
<evidence type="ECO:0000256" key="2">
    <source>
        <dbReference type="ARBA" id="ARBA00022692"/>
    </source>
</evidence>
<evidence type="ECO:0000256" key="4">
    <source>
        <dbReference type="ARBA" id="ARBA00023136"/>
    </source>
</evidence>
<dbReference type="Proteomes" id="UP001177080">
    <property type="component" value="Unassembled WGS sequence"/>
</dbReference>
<evidence type="ECO:0000313" key="5">
    <source>
        <dbReference type="EMBL" id="MDO6125056.1"/>
    </source>
</evidence>
<evidence type="ECO:0000256" key="3">
    <source>
        <dbReference type="ARBA" id="ARBA00022989"/>
    </source>
</evidence>